<keyword evidence="1" id="KW-0812">Transmembrane</keyword>
<name>A0A1N6K4J5_9GAMM</name>
<accession>A0A1N6K4J5</accession>
<keyword evidence="1" id="KW-1133">Transmembrane helix</keyword>
<dbReference type="EMBL" id="FSQX01000002">
    <property type="protein sequence ID" value="SIN87987.1"/>
    <property type="molecule type" value="Genomic_DNA"/>
</dbReference>
<reference evidence="2 3" key="1">
    <citation type="submission" date="2016-11" db="EMBL/GenBank/DDBJ databases">
        <authorList>
            <person name="Jaros S."/>
            <person name="Januszkiewicz K."/>
            <person name="Wedrychowicz H."/>
        </authorList>
    </citation>
    <scope>NUCLEOTIDE SEQUENCE [LARGE SCALE GENOMIC DNA]</scope>
    <source>
        <strain evidence="2 3">ACAM 239</strain>
    </source>
</reference>
<sequence length="92" mass="10289">MTRLLVLVWVAALLYALFLTAKLVTRRARLTDRPFLIRWMVAWAAMLALSTAIRVTAPETETPEPPPAPRLGEPVDMAMQPVMRNGVVTFSL</sequence>
<keyword evidence="1" id="KW-0472">Membrane</keyword>
<protein>
    <submittedName>
        <fullName evidence="2">Uncharacterized protein</fullName>
    </submittedName>
</protein>
<evidence type="ECO:0000256" key="1">
    <source>
        <dbReference type="SAM" id="Phobius"/>
    </source>
</evidence>
<evidence type="ECO:0000313" key="2">
    <source>
        <dbReference type="EMBL" id="SIN87987.1"/>
    </source>
</evidence>
<proteinExistence type="predicted"/>
<dbReference type="RefSeq" id="WP_074211779.1">
    <property type="nucleotide sequence ID" value="NZ_BJOI01000069.1"/>
</dbReference>
<dbReference type="Proteomes" id="UP000185024">
    <property type="component" value="Unassembled WGS sequence"/>
</dbReference>
<evidence type="ECO:0000313" key="3">
    <source>
        <dbReference type="Proteomes" id="UP000185024"/>
    </source>
</evidence>
<dbReference type="AlphaFoldDB" id="A0A1N6K4J5"/>
<organism evidence="2 3">
    <name type="scientific">Vreelandella aquamarina</name>
    <dbReference type="NCBI Taxonomy" id="77097"/>
    <lineage>
        <taxon>Bacteria</taxon>
        <taxon>Pseudomonadati</taxon>
        <taxon>Pseudomonadota</taxon>
        <taxon>Gammaproteobacteria</taxon>
        <taxon>Oceanospirillales</taxon>
        <taxon>Halomonadaceae</taxon>
        <taxon>Vreelandella</taxon>
    </lineage>
</organism>
<gene>
    <name evidence="2" type="ORF">SAMN05878438_3786</name>
</gene>
<feature type="transmembrane region" description="Helical" evidence="1">
    <location>
        <begin position="6"/>
        <end position="24"/>
    </location>
</feature>
<dbReference type="GeneID" id="97278062"/>
<feature type="transmembrane region" description="Helical" evidence="1">
    <location>
        <begin position="36"/>
        <end position="57"/>
    </location>
</feature>